<dbReference type="Gene3D" id="3.40.50.1220">
    <property type="entry name" value="TPP-binding domain"/>
    <property type="match status" value="1"/>
</dbReference>
<proteinExistence type="predicted"/>
<dbReference type="KEGG" id="agv:OJF2_37930"/>
<protein>
    <submittedName>
        <fullName evidence="1">NAD-dependent protein deacetylase sirtuin-4</fullName>
    </submittedName>
</protein>
<name>A0A5B9W3Q0_9BACT</name>
<evidence type="ECO:0000313" key="1">
    <source>
        <dbReference type="EMBL" id="QEH35246.1"/>
    </source>
</evidence>
<reference evidence="1 2" key="1">
    <citation type="submission" date="2019-08" db="EMBL/GenBank/DDBJ databases">
        <title>Deep-cultivation of Planctomycetes and their phenomic and genomic characterization uncovers novel biology.</title>
        <authorList>
            <person name="Wiegand S."/>
            <person name="Jogler M."/>
            <person name="Boedeker C."/>
            <person name="Pinto D."/>
            <person name="Vollmers J."/>
            <person name="Rivas-Marin E."/>
            <person name="Kohn T."/>
            <person name="Peeters S.H."/>
            <person name="Heuer A."/>
            <person name="Rast P."/>
            <person name="Oberbeckmann S."/>
            <person name="Bunk B."/>
            <person name="Jeske O."/>
            <person name="Meyerdierks A."/>
            <person name="Storesund J.E."/>
            <person name="Kallscheuer N."/>
            <person name="Luecker S."/>
            <person name="Lage O.M."/>
            <person name="Pohl T."/>
            <person name="Merkel B.J."/>
            <person name="Hornburger P."/>
            <person name="Mueller R.-W."/>
            <person name="Bruemmer F."/>
            <person name="Labrenz M."/>
            <person name="Spormann A.M."/>
            <person name="Op den Camp H."/>
            <person name="Overmann J."/>
            <person name="Amann R."/>
            <person name="Jetten M.S.M."/>
            <person name="Mascher T."/>
            <person name="Medema M.H."/>
            <person name="Devos D.P."/>
            <person name="Kaster A.-K."/>
            <person name="Ovreas L."/>
            <person name="Rohde M."/>
            <person name="Galperin M.Y."/>
            <person name="Jogler C."/>
        </authorList>
    </citation>
    <scope>NUCLEOTIDE SEQUENCE [LARGE SCALE GENOMIC DNA]</scope>
    <source>
        <strain evidence="1 2">OJF2</strain>
    </source>
</reference>
<dbReference type="OrthoDB" id="289905at2"/>
<evidence type="ECO:0000313" key="2">
    <source>
        <dbReference type="Proteomes" id="UP000324233"/>
    </source>
</evidence>
<dbReference type="AlphaFoldDB" id="A0A5B9W3Q0"/>
<keyword evidence="2" id="KW-1185">Reference proteome</keyword>
<gene>
    <name evidence="1" type="primary">sirT4</name>
    <name evidence="1" type="ORF">OJF2_37930</name>
</gene>
<dbReference type="RefSeq" id="WP_148595069.1">
    <property type="nucleotide sequence ID" value="NZ_CP042997.1"/>
</dbReference>
<dbReference type="EMBL" id="CP042997">
    <property type="protein sequence ID" value="QEH35246.1"/>
    <property type="molecule type" value="Genomic_DNA"/>
</dbReference>
<sequence>MLDPLVSLAFSVYSAKGVYAVLLGSGVSRSSGIQTGWEITLDLAKRLATLSGAEDKDPADWYQETFGQQPDYSVLLEELAKKETDRHFTLRPYFDPTPEEIEEGKKIPTEAHRAIAELVAKGLIRVIVTTNFDRLMEQALGAVGITPNVIASADQAKGATPLVHSKCTIIKLHGDYTDIRIKNTQAELAEYEPEMDKLLDQVFDEYGLIVCGWSAEWDVALRSAIERCPNRRFTTYWSAYSDVSGKAAEICTRRNAQVIKGMGADAFFGQIKEKIEAMEAMDASRHPLTKQMAVASVKKYISEDKYRLRLHDIFMSEAERVSSLFLGDRYPRRNLSMNFRDLAPRISSYEADSGPLLAMLIAGGFWGTDAKLWVRCLECVASASEMNDCVEDVCHVALYPVRLLMYGCGVAAAAAKRDDAVAALLTQCRTGKRAKNSLWHRIGDSYLVQLFEGIAKNLPGADAFEKLPASQHLFDKLRPEFYGYVSGEREFREAFNRFEYIAALSYADQEDMRNPSSLDVWGPHGLFVLQGGGAVAAELQKLIDQVGPDMSLLKAGAFGGSIDRLKSIKSRFDQRFERYTGAMGYEWN</sequence>
<dbReference type="SUPFAM" id="SSF52467">
    <property type="entry name" value="DHS-like NAD/FAD-binding domain"/>
    <property type="match status" value="1"/>
</dbReference>
<accession>A0A5B9W3Q0</accession>
<dbReference type="InterPro" id="IPR029035">
    <property type="entry name" value="DHS-like_NAD/FAD-binding_dom"/>
</dbReference>
<dbReference type="Pfam" id="PF13289">
    <property type="entry name" value="SIR2_2"/>
    <property type="match status" value="1"/>
</dbReference>
<organism evidence="1 2">
    <name type="scientific">Aquisphaera giovannonii</name>
    <dbReference type="NCBI Taxonomy" id="406548"/>
    <lineage>
        <taxon>Bacteria</taxon>
        <taxon>Pseudomonadati</taxon>
        <taxon>Planctomycetota</taxon>
        <taxon>Planctomycetia</taxon>
        <taxon>Isosphaerales</taxon>
        <taxon>Isosphaeraceae</taxon>
        <taxon>Aquisphaera</taxon>
    </lineage>
</organism>
<dbReference type="Proteomes" id="UP000324233">
    <property type="component" value="Chromosome"/>
</dbReference>